<evidence type="ECO:0000256" key="3">
    <source>
        <dbReference type="ARBA" id="ARBA00022692"/>
    </source>
</evidence>
<evidence type="ECO:0000256" key="4">
    <source>
        <dbReference type="ARBA" id="ARBA00023136"/>
    </source>
</evidence>
<dbReference type="GO" id="GO:0015288">
    <property type="term" value="F:porin activity"/>
    <property type="evidence" value="ECO:0007669"/>
    <property type="project" value="TreeGrafter"/>
</dbReference>
<comment type="subcellular location">
    <subcellularLocation>
        <location evidence="1">Cell outer membrane</location>
    </subcellularLocation>
</comment>
<keyword evidence="4" id="KW-0472">Membrane</keyword>
<dbReference type="SUPFAM" id="SSF56954">
    <property type="entry name" value="Outer membrane efflux proteins (OEP)"/>
    <property type="match status" value="1"/>
</dbReference>
<protein>
    <submittedName>
        <fullName evidence="8">TolC family protein</fullName>
    </submittedName>
</protein>
<dbReference type="EMBL" id="DRLF01000187">
    <property type="protein sequence ID" value="HEC06239.1"/>
    <property type="molecule type" value="Genomic_DNA"/>
</dbReference>
<dbReference type="PANTHER" id="PTHR30026">
    <property type="entry name" value="OUTER MEMBRANE PROTEIN TOLC"/>
    <property type="match status" value="1"/>
</dbReference>
<evidence type="ECO:0000256" key="2">
    <source>
        <dbReference type="ARBA" id="ARBA00022452"/>
    </source>
</evidence>
<name>A0A831RWG9_9GAMM</name>
<accession>A0A831RWG9</accession>
<keyword evidence="6" id="KW-0175">Coiled coil</keyword>
<evidence type="ECO:0000313" key="8">
    <source>
        <dbReference type="EMBL" id="HEC06239.1"/>
    </source>
</evidence>
<dbReference type="GO" id="GO:1990281">
    <property type="term" value="C:efflux pump complex"/>
    <property type="evidence" value="ECO:0007669"/>
    <property type="project" value="TreeGrafter"/>
</dbReference>
<reference evidence="8" key="1">
    <citation type="journal article" date="2020" name="mSystems">
        <title>Genome- and Community-Level Interaction Insights into Carbon Utilization and Element Cycling Functions of Hydrothermarchaeota in Hydrothermal Sediment.</title>
        <authorList>
            <person name="Zhou Z."/>
            <person name="Liu Y."/>
            <person name="Xu W."/>
            <person name="Pan J."/>
            <person name="Luo Z.H."/>
            <person name="Li M."/>
        </authorList>
    </citation>
    <scope>NUCLEOTIDE SEQUENCE [LARGE SCALE GENOMIC DNA]</scope>
    <source>
        <strain evidence="8">HyVt-458</strain>
    </source>
</reference>
<keyword evidence="7" id="KW-0732">Signal</keyword>
<dbReference type="InterPro" id="IPR051906">
    <property type="entry name" value="TolC-like"/>
</dbReference>
<keyword evidence="5" id="KW-0998">Cell outer membrane</keyword>
<dbReference type="GO" id="GO:0009279">
    <property type="term" value="C:cell outer membrane"/>
    <property type="evidence" value="ECO:0007669"/>
    <property type="project" value="UniProtKB-SubCell"/>
</dbReference>
<evidence type="ECO:0000256" key="5">
    <source>
        <dbReference type="ARBA" id="ARBA00023237"/>
    </source>
</evidence>
<dbReference type="Gene3D" id="1.20.1600.10">
    <property type="entry name" value="Outer membrane efflux proteins (OEP)"/>
    <property type="match status" value="1"/>
</dbReference>
<dbReference type="GO" id="GO:0015562">
    <property type="term" value="F:efflux transmembrane transporter activity"/>
    <property type="evidence" value="ECO:0007669"/>
    <property type="project" value="InterPro"/>
</dbReference>
<feature type="signal peptide" evidence="7">
    <location>
        <begin position="1"/>
        <end position="25"/>
    </location>
</feature>
<evidence type="ECO:0000256" key="7">
    <source>
        <dbReference type="SAM" id="SignalP"/>
    </source>
</evidence>
<organism evidence="8">
    <name type="scientific">Thiolapillus brandeum</name>
    <dbReference type="NCBI Taxonomy" id="1076588"/>
    <lineage>
        <taxon>Bacteria</taxon>
        <taxon>Pseudomonadati</taxon>
        <taxon>Pseudomonadota</taxon>
        <taxon>Gammaproteobacteria</taxon>
        <taxon>Chromatiales</taxon>
        <taxon>Sedimenticolaceae</taxon>
        <taxon>Thiolapillus</taxon>
    </lineage>
</organism>
<feature type="coiled-coil region" evidence="6">
    <location>
        <begin position="370"/>
        <end position="397"/>
    </location>
</feature>
<gene>
    <name evidence="8" type="ORF">ENJ12_05280</name>
</gene>
<proteinExistence type="predicted"/>
<feature type="coiled-coil region" evidence="6">
    <location>
        <begin position="298"/>
        <end position="343"/>
    </location>
</feature>
<feature type="chain" id="PRO_5032472957" evidence="7">
    <location>
        <begin position="26"/>
        <end position="405"/>
    </location>
</feature>
<comment type="caution">
    <text evidence="8">The sequence shown here is derived from an EMBL/GenBank/DDBJ whole genome shotgun (WGS) entry which is preliminary data.</text>
</comment>
<sequence>MNTGNTRHSIQIALLLLCLAPATQAGSLAETVQASVERNPQYSRHQALRKVEAGYRLQSDSLFSGDPSVGLSVAGDPMGSDFGYEEYVAGVSVPVWLPGQRNARRAIADNLGSQADMALQRLTWEVAGEVLDRAWRLRIAGAEVKQALKQWAAARALEKDIAHRFRAGELTCNDLLLAQQDVVETEAVYQEAVSGQQQARLAWFNYTGVHELPDDLEQFNRSGNPPDLAQHPQLRSALAQTGTALAKVNDTRLQRRAAPVVSLYAKRDRGMRGEEYTDSLGIELSIPFGTGSHAAPAIAEAEAELTGVEAEAALLKRELELKIANAAQNVAKATQLLVLAEKKNEFSHARLKLARRAFELGEMDLYQLLLAQQQAARAEKDLQIRKLEKQFAMAQQNHLSGVIPQ</sequence>
<evidence type="ECO:0000256" key="1">
    <source>
        <dbReference type="ARBA" id="ARBA00004442"/>
    </source>
</evidence>
<dbReference type="Proteomes" id="UP000886339">
    <property type="component" value="Unassembled WGS sequence"/>
</dbReference>
<keyword evidence="3" id="KW-0812">Transmembrane</keyword>
<dbReference type="PANTHER" id="PTHR30026:SF20">
    <property type="entry name" value="OUTER MEMBRANE PROTEIN TOLC"/>
    <property type="match status" value="1"/>
</dbReference>
<dbReference type="AlphaFoldDB" id="A0A831RWG9"/>
<keyword evidence="2" id="KW-1134">Transmembrane beta strand</keyword>
<evidence type="ECO:0000256" key="6">
    <source>
        <dbReference type="SAM" id="Coils"/>
    </source>
</evidence>